<name>A0AAV7T720_PLEWA</name>
<dbReference type="AlphaFoldDB" id="A0AAV7T720"/>
<gene>
    <name evidence="1" type="ORF">NDU88_003974</name>
</gene>
<dbReference type="EMBL" id="JANPWB010000007">
    <property type="protein sequence ID" value="KAJ1172124.1"/>
    <property type="molecule type" value="Genomic_DNA"/>
</dbReference>
<keyword evidence="2" id="KW-1185">Reference proteome</keyword>
<sequence>MEDTVWTRRQTLKDTEAEIMFPLTSIKQLMPWMVNKQALAVTNAKTDSGDAKFTPALTVVEQISGFMAVVVYVTDDNGLLDETVMMVDIVVVVDNIVDGIVAVDLR</sequence>
<evidence type="ECO:0000313" key="1">
    <source>
        <dbReference type="EMBL" id="KAJ1172124.1"/>
    </source>
</evidence>
<reference evidence="1" key="1">
    <citation type="journal article" date="2022" name="bioRxiv">
        <title>Sequencing and chromosome-scale assembly of the giantPleurodeles waltlgenome.</title>
        <authorList>
            <person name="Brown T."/>
            <person name="Elewa A."/>
            <person name="Iarovenko S."/>
            <person name="Subramanian E."/>
            <person name="Araus A.J."/>
            <person name="Petzold A."/>
            <person name="Susuki M."/>
            <person name="Suzuki K.-i.T."/>
            <person name="Hayashi T."/>
            <person name="Toyoda A."/>
            <person name="Oliveira C."/>
            <person name="Osipova E."/>
            <person name="Leigh N.D."/>
            <person name="Simon A."/>
            <person name="Yun M.H."/>
        </authorList>
    </citation>
    <scope>NUCLEOTIDE SEQUENCE</scope>
    <source>
        <strain evidence="1">20211129_DDA</strain>
        <tissue evidence="1">Liver</tissue>
    </source>
</reference>
<comment type="caution">
    <text evidence="1">The sequence shown here is derived from an EMBL/GenBank/DDBJ whole genome shotgun (WGS) entry which is preliminary data.</text>
</comment>
<accession>A0AAV7T720</accession>
<evidence type="ECO:0000313" key="2">
    <source>
        <dbReference type="Proteomes" id="UP001066276"/>
    </source>
</evidence>
<organism evidence="1 2">
    <name type="scientific">Pleurodeles waltl</name>
    <name type="common">Iberian ribbed newt</name>
    <dbReference type="NCBI Taxonomy" id="8319"/>
    <lineage>
        <taxon>Eukaryota</taxon>
        <taxon>Metazoa</taxon>
        <taxon>Chordata</taxon>
        <taxon>Craniata</taxon>
        <taxon>Vertebrata</taxon>
        <taxon>Euteleostomi</taxon>
        <taxon>Amphibia</taxon>
        <taxon>Batrachia</taxon>
        <taxon>Caudata</taxon>
        <taxon>Salamandroidea</taxon>
        <taxon>Salamandridae</taxon>
        <taxon>Pleurodelinae</taxon>
        <taxon>Pleurodeles</taxon>
    </lineage>
</organism>
<protein>
    <submittedName>
        <fullName evidence="1">Uncharacterized protein</fullName>
    </submittedName>
</protein>
<dbReference type="Proteomes" id="UP001066276">
    <property type="component" value="Chromosome 4_1"/>
</dbReference>
<proteinExistence type="predicted"/>